<comment type="caution">
    <text evidence="1">The sequence shown here is derived from an EMBL/GenBank/DDBJ whole genome shotgun (WGS) entry which is preliminary data.</text>
</comment>
<evidence type="ECO:0000313" key="2">
    <source>
        <dbReference type="Proteomes" id="UP000010959"/>
    </source>
</evidence>
<accession>L7CJH3</accession>
<protein>
    <submittedName>
        <fullName evidence="1">Uncharacterized protein</fullName>
    </submittedName>
</protein>
<name>L7CJH3_RHOBT</name>
<sequence length="63" mass="7285">MAYAGRLQTAKWTLQMGNCWCLQSLQPRSRNTLQFAIVNLYLAIHVSEQNRVTRWGTTELQST</sequence>
<reference evidence="1 2" key="1">
    <citation type="journal article" date="2013" name="Mar. Genomics">
        <title>Expression of sulfatases in Rhodopirellula baltica and the diversity of sulfatases in the genus Rhodopirellula.</title>
        <authorList>
            <person name="Wegner C.E."/>
            <person name="Richter-Heitmann T."/>
            <person name="Klindworth A."/>
            <person name="Klockow C."/>
            <person name="Richter M."/>
            <person name="Achstetter T."/>
            <person name="Glockner F.O."/>
            <person name="Harder J."/>
        </authorList>
    </citation>
    <scope>NUCLEOTIDE SEQUENCE [LARGE SCALE GENOMIC DNA]</scope>
    <source>
        <strain evidence="1 2">SWK14</strain>
    </source>
</reference>
<evidence type="ECO:0000313" key="1">
    <source>
        <dbReference type="EMBL" id="ELP33787.1"/>
    </source>
</evidence>
<organism evidence="1 2">
    <name type="scientific">Rhodopirellula baltica SWK14</name>
    <dbReference type="NCBI Taxonomy" id="993516"/>
    <lineage>
        <taxon>Bacteria</taxon>
        <taxon>Pseudomonadati</taxon>
        <taxon>Planctomycetota</taxon>
        <taxon>Planctomycetia</taxon>
        <taxon>Pirellulales</taxon>
        <taxon>Pirellulaceae</taxon>
        <taxon>Rhodopirellula</taxon>
    </lineage>
</organism>
<gene>
    <name evidence="1" type="ORF">RBSWK_02264</name>
</gene>
<dbReference type="Proteomes" id="UP000010959">
    <property type="component" value="Unassembled WGS sequence"/>
</dbReference>
<proteinExistence type="predicted"/>
<dbReference type="AlphaFoldDB" id="L7CJH3"/>
<dbReference type="EMBL" id="AMWG01000044">
    <property type="protein sequence ID" value="ELP33787.1"/>
    <property type="molecule type" value="Genomic_DNA"/>
</dbReference>